<dbReference type="PANTHER" id="PTHR42088">
    <property type="entry name" value="YALI0F10131P"/>
    <property type="match status" value="1"/>
</dbReference>
<evidence type="ECO:0000256" key="2">
    <source>
        <dbReference type="SAM" id="Phobius"/>
    </source>
</evidence>
<reference evidence="3" key="2">
    <citation type="submission" date="2023-06" db="EMBL/GenBank/DDBJ databases">
        <authorList>
            <consortium name="Lawrence Berkeley National Laboratory"/>
            <person name="Haridas S."/>
            <person name="Hensen N."/>
            <person name="Bonometti L."/>
            <person name="Westerberg I."/>
            <person name="Brannstrom I.O."/>
            <person name="Guillou S."/>
            <person name="Cros-Aarteil S."/>
            <person name="Calhoun S."/>
            <person name="Kuo A."/>
            <person name="Mondo S."/>
            <person name="Pangilinan J."/>
            <person name="Riley R."/>
            <person name="Labutti K."/>
            <person name="Andreopoulos B."/>
            <person name="Lipzen A."/>
            <person name="Chen C."/>
            <person name="Yanf M."/>
            <person name="Daum C."/>
            <person name="Ng V."/>
            <person name="Clum A."/>
            <person name="Steindorff A."/>
            <person name="Ohm R."/>
            <person name="Martin F."/>
            <person name="Silar P."/>
            <person name="Natvig D."/>
            <person name="Lalanne C."/>
            <person name="Gautier V."/>
            <person name="Ament-Velasquez S.L."/>
            <person name="Kruys A."/>
            <person name="Hutchinson M.I."/>
            <person name="Powell A.J."/>
            <person name="Barry K."/>
            <person name="Miller A.N."/>
            <person name="Grigoriev I.V."/>
            <person name="Debuchy R."/>
            <person name="Gladieux P."/>
            <person name="Thoren M.H."/>
            <person name="Johannesson H."/>
        </authorList>
    </citation>
    <scope>NUCLEOTIDE SEQUENCE</scope>
    <source>
        <strain evidence="3">CBS 955.72</strain>
    </source>
</reference>
<evidence type="ECO:0000256" key="1">
    <source>
        <dbReference type="SAM" id="MobiDB-lite"/>
    </source>
</evidence>
<comment type="caution">
    <text evidence="3">The sequence shown here is derived from an EMBL/GenBank/DDBJ whole genome shotgun (WGS) entry which is preliminary data.</text>
</comment>
<feature type="region of interest" description="Disordered" evidence="1">
    <location>
        <begin position="657"/>
        <end position="683"/>
    </location>
</feature>
<keyword evidence="2" id="KW-1133">Transmembrane helix</keyword>
<evidence type="ECO:0000313" key="3">
    <source>
        <dbReference type="EMBL" id="KAK3344018.1"/>
    </source>
</evidence>
<keyword evidence="2" id="KW-0472">Membrane</keyword>
<sequence length="784" mass="85264">MDDDIGGHAHILGSRIPSTVEARHNAMGSSLTFGFRVPSRILGARAETTTACVEANLCEKPIGGSSMTIAIALGVAIPVLGALGCLLFLHRRNVQKQRREDSMDPHKSLDFGLGDHPASKTKRKSFLGREKDSSRYDRQQMSMDMNLSSPYLLPPGLQNSRESLARTLTQTEDPYRPITNLTGSDSGSIRSLPRGPDPRSNSRQDGQFPRPPNSLPPRQNSLPKSGLSSPEPTHARPEVLRPEDLEHVPAPLRKDGPVSMPDSPEWEDDYPIGTAVQEPPAAATKMGGKPMLSPVQPSPADSGVAMGYDIENPFEKEDSQESLVSLRQTAAGLGLVGHVEPMQASVRSSSSSTDSLPAIAPPQRGQTAPLAAPIIEEPLEYYDYDFVDEPQNVTKDPRALHGADEGRGRTMQRQSRMAGDEHGLGVPHQDSRRLSVGFRPLPPDEIMESEDPEYRANRIRSFYKEYFEDGRPAEGAPPMPPMPAQHQNNGRPRNNTQPHNNGQRQIAPHQQHGQYYEDYSEGYMPDAPYFDPESNSFVMPYAQPVSRRAMTPPPTGQRFAGPRPPRAFHGSMGGMHMPPGPHGPPRPGSSVSNRMGPPRPGSGASGMQGRPRAGSAMSGSRHGGPRKPLPPPSALSTLPTPSKLKDDSFALLNSIEFAPPETFAERVRGRSQSPAGERRPYKLGVPVHSPLVNAFEELPTLPSPHLLRKSTTFTALDFAPPRKFGDSDTRSETGSIRSNRSGISAQQLGAIRNGAGRVSRLPGDAVFTQAAMQDKLKPSWTMRD</sequence>
<feature type="transmembrane region" description="Helical" evidence="2">
    <location>
        <begin position="69"/>
        <end position="89"/>
    </location>
</feature>
<accession>A0AAJ0H9I8</accession>
<feature type="region of interest" description="Disordered" evidence="1">
    <location>
        <begin position="718"/>
        <end position="744"/>
    </location>
</feature>
<dbReference type="EMBL" id="JAUIQD010000007">
    <property type="protein sequence ID" value="KAK3344018.1"/>
    <property type="molecule type" value="Genomic_DNA"/>
</dbReference>
<feature type="compositionally biased region" description="Basic and acidic residues" evidence="1">
    <location>
        <begin position="233"/>
        <end position="256"/>
    </location>
</feature>
<dbReference type="PANTHER" id="PTHR42088:SF1">
    <property type="entry name" value="YALI0F10131P"/>
    <property type="match status" value="1"/>
</dbReference>
<feature type="region of interest" description="Disordered" evidence="1">
    <location>
        <begin position="168"/>
        <end position="307"/>
    </location>
</feature>
<dbReference type="Proteomes" id="UP001275084">
    <property type="component" value="Unassembled WGS sequence"/>
</dbReference>
<gene>
    <name evidence="3" type="ORF">B0T25DRAFT_462583</name>
</gene>
<keyword evidence="2" id="KW-0812">Transmembrane</keyword>
<feature type="region of interest" description="Disordered" evidence="1">
    <location>
        <begin position="343"/>
        <end position="369"/>
    </location>
</feature>
<feature type="compositionally biased region" description="Basic and acidic residues" evidence="1">
    <location>
        <begin position="127"/>
        <end position="138"/>
    </location>
</feature>
<feature type="compositionally biased region" description="Polar residues" evidence="1">
    <location>
        <begin position="485"/>
        <end position="504"/>
    </location>
</feature>
<feature type="compositionally biased region" description="Basic and acidic residues" evidence="1">
    <location>
        <begin position="395"/>
        <end position="408"/>
    </location>
</feature>
<dbReference type="AlphaFoldDB" id="A0AAJ0H9I8"/>
<proteinExistence type="predicted"/>
<feature type="compositionally biased region" description="Basic and acidic residues" evidence="1">
    <location>
        <begin position="452"/>
        <end position="472"/>
    </location>
</feature>
<feature type="region of interest" description="Disordered" evidence="1">
    <location>
        <begin position="392"/>
        <end position="645"/>
    </location>
</feature>
<name>A0AAJ0H9I8_9PEZI</name>
<feature type="compositionally biased region" description="Low complexity" evidence="1">
    <location>
        <begin position="345"/>
        <end position="355"/>
    </location>
</feature>
<feature type="compositionally biased region" description="Polar residues" evidence="1">
    <location>
        <begin position="179"/>
        <end position="189"/>
    </location>
</feature>
<feature type="compositionally biased region" description="Polar residues" evidence="1">
    <location>
        <begin position="732"/>
        <end position="744"/>
    </location>
</feature>
<feature type="compositionally biased region" description="Basic and acidic residues" evidence="1">
    <location>
        <begin position="97"/>
        <end position="109"/>
    </location>
</feature>
<protein>
    <submittedName>
        <fullName evidence="3">Uncharacterized protein</fullName>
    </submittedName>
</protein>
<feature type="compositionally biased region" description="Basic and acidic residues" evidence="1">
    <location>
        <begin position="418"/>
        <end position="433"/>
    </location>
</feature>
<keyword evidence="4" id="KW-1185">Reference proteome</keyword>
<organism evidence="3 4">
    <name type="scientific">Lasiosphaeria hispida</name>
    <dbReference type="NCBI Taxonomy" id="260671"/>
    <lineage>
        <taxon>Eukaryota</taxon>
        <taxon>Fungi</taxon>
        <taxon>Dikarya</taxon>
        <taxon>Ascomycota</taxon>
        <taxon>Pezizomycotina</taxon>
        <taxon>Sordariomycetes</taxon>
        <taxon>Sordariomycetidae</taxon>
        <taxon>Sordariales</taxon>
        <taxon>Lasiosphaeriaceae</taxon>
        <taxon>Lasiosphaeria</taxon>
    </lineage>
</organism>
<reference evidence="3" key="1">
    <citation type="journal article" date="2023" name="Mol. Phylogenet. Evol.">
        <title>Genome-scale phylogeny and comparative genomics of the fungal order Sordariales.</title>
        <authorList>
            <person name="Hensen N."/>
            <person name="Bonometti L."/>
            <person name="Westerberg I."/>
            <person name="Brannstrom I.O."/>
            <person name="Guillou S."/>
            <person name="Cros-Aarteil S."/>
            <person name="Calhoun S."/>
            <person name="Haridas S."/>
            <person name="Kuo A."/>
            <person name="Mondo S."/>
            <person name="Pangilinan J."/>
            <person name="Riley R."/>
            <person name="LaButti K."/>
            <person name="Andreopoulos B."/>
            <person name="Lipzen A."/>
            <person name="Chen C."/>
            <person name="Yan M."/>
            <person name="Daum C."/>
            <person name="Ng V."/>
            <person name="Clum A."/>
            <person name="Steindorff A."/>
            <person name="Ohm R.A."/>
            <person name="Martin F."/>
            <person name="Silar P."/>
            <person name="Natvig D.O."/>
            <person name="Lalanne C."/>
            <person name="Gautier V."/>
            <person name="Ament-Velasquez S.L."/>
            <person name="Kruys A."/>
            <person name="Hutchinson M.I."/>
            <person name="Powell A.J."/>
            <person name="Barry K."/>
            <person name="Miller A.N."/>
            <person name="Grigoriev I.V."/>
            <person name="Debuchy R."/>
            <person name="Gladieux P."/>
            <person name="Hiltunen Thoren M."/>
            <person name="Johannesson H."/>
        </authorList>
    </citation>
    <scope>NUCLEOTIDE SEQUENCE</scope>
    <source>
        <strain evidence="3">CBS 955.72</strain>
    </source>
</reference>
<evidence type="ECO:0000313" key="4">
    <source>
        <dbReference type="Proteomes" id="UP001275084"/>
    </source>
</evidence>
<feature type="region of interest" description="Disordered" evidence="1">
    <location>
        <begin position="96"/>
        <end position="138"/>
    </location>
</feature>
<feature type="compositionally biased region" description="Pro residues" evidence="1">
    <location>
        <begin position="578"/>
        <end position="587"/>
    </location>
</feature>
<feature type="compositionally biased region" description="Polar residues" evidence="1">
    <location>
        <begin position="216"/>
        <end position="231"/>
    </location>
</feature>